<name>A0A673UEV0_SURSU</name>
<reference evidence="2 3" key="1">
    <citation type="submission" date="2019-05" db="EMBL/GenBank/DDBJ databases">
        <title>A Chromosome-scale Meerkat (S. suricatta) Genome Assembly.</title>
        <authorList>
            <person name="Dudchenko O."/>
            <person name="Lieberman Aiden E."/>
            <person name="Tung J."/>
            <person name="Barreiro L.B."/>
            <person name="Clutton-Brock T.H."/>
        </authorList>
    </citation>
    <scope>NUCLEOTIDE SEQUENCE [LARGE SCALE GENOMIC DNA]</scope>
</reference>
<proteinExistence type="predicted"/>
<dbReference type="InterPro" id="IPR027893">
    <property type="entry name" value="GON7_meta"/>
</dbReference>
<gene>
    <name evidence="2" type="primary">GON7</name>
</gene>
<dbReference type="CTD" id="84520"/>
<organism evidence="2 3">
    <name type="scientific">Suricata suricatta</name>
    <name type="common">Meerkat</name>
    <dbReference type="NCBI Taxonomy" id="37032"/>
    <lineage>
        <taxon>Eukaryota</taxon>
        <taxon>Metazoa</taxon>
        <taxon>Chordata</taxon>
        <taxon>Craniata</taxon>
        <taxon>Vertebrata</taxon>
        <taxon>Euteleostomi</taxon>
        <taxon>Mammalia</taxon>
        <taxon>Eutheria</taxon>
        <taxon>Laurasiatheria</taxon>
        <taxon>Carnivora</taxon>
        <taxon>Feliformia</taxon>
        <taxon>Herpestidae</taxon>
        <taxon>Suricata</taxon>
    </lineage>
</organism>
<dbReference type="Ensembl" id="ENSSSUT00005027559.1">
    <property type="protein sequence ID" value="ENSSSUP00005024063.1"/>
    <property type="gene ID" value="ENSSSUG00005015682.1"/>
</dbReference>
<protein>
    <submittedName>
        <fullName evidence="2">GON7 subunit of KEOPS complex</fullName>
    </submittedName>
</protein>
<sequence length="100" mass="10837">MELLAEYIGPGGQQHQLRVPCEVPADADPYETLLSALAHMRELVVELLDPLVEQEAQDRGAAAPEEALDGDDEDDGEDENNTDDRTNSDGPSAKRPKPPS</sequence>
<dbReference type="PANTHER" id="PTHR37363:SF1">
    <property type="entry name" value="EKC_KEOPS COMPLEX SUBUNIT GON7"/>
    <property type="match status" value="1"/>
</dbReference>
<dbReference type="GeneID" id="115301111"/>
<feature type="region of interest" description="Disordered" evidence="1">
    <location>
        <begin position="55"/>
        <end position="100"/>
    </location>
</feature>
<dbReference type="PANTHER" id="PTHR37363">
    <property type="entry name" value="EKC/KEOPS COMPLEX SUBUNIT GON7"/>
    <property type="match status" value="1"/>
</dbReference>
<feature type="compositionally biased region" description="Acidic residues" evidence="1">
    <location>
        <begin position="66"/>
        <end position="81"/>
    </location>
</feature>
<accession>A0A673UEV0</accession>
<evidence type="ECO:0000313" key="2">
    <source>
        <dbReference type="Ensembl" id="ENSSSUP00005024063.1"/>
    </source>
</evidence>
<reference evidence="2" key="2">
    <citation type="submission" date="2025-08" db="UniProtKB">
        <authorList>
            <consortium name="Ensembl"/>
        </authorList>
    </citation>
    <scope>IDENTIFICATION</scope>
</reference>
<dbReference type="OrthoDB" id="8905128at2759"/>
<evidence type="ECO:0000313" key="3">
    <source>
        <dbReference type="Proteomes" id="UP000472268"/>
    </source>
</evidence>
<reference evidence="2" key="3">
    <citation type="submission" date="2025-09" db="UniProtKB">
        <authorList>
            <consortium name="Ensembl"/>
        </authorList>
    </citation>
    <scope>IDENTIFICATION</scope>
</reference>
<dbReference type="Proteomes" id="UP000472268">
    <property type="component" value="Chromosome 9"/>
</dbReference>
<evidence type="ECO:0000256" key="1">
    <source>
        <dbReference type="SAM" id="MobiDB-lite"/>
    </source>
</evidence>
<dbReference type="Pfam" id="PF15387">
    <property type="entry name" value="DUF4611"/>
    <property type="match status" value="1"/>
</dbReference>
<keyword evidence="3" id="KW-1185">Reference proteome</keyword>
<dbReference type="GO" id="GO:0000408">
    <property type="term" value="C:EKC/KEOPS complex"/>
    <property type="evidence" value="ECO:0007669"/>
    <property type="project" value="InterPro"/>
</dbReference>
<dbReference type="OMA" id="KTCVDGP"/>
<dbReference type="AlphaFoldDB" id="A0A673UEV0"/>
<dbReference type="RefSeq" id="XP_029806644.1">
    <property type="nucleotide sequence ID" value="XM_029950784.1"/>
</dbReference>